<dbReference type="SUPFAM" id="SSF55486">
    <property type="entry name" value="Metalloproteases ('zincins'), catalytic domain"/>
    <property type="match status" value="1"/>
</dbReference>
<dbReference type="Gene3D" id="1.10.1370.10">
    <property type="entry name" value="Neurolysin, domain 3"/>
    <property type="match status" value="1"/>
</dbReference>
<evidence type="ECO:0000313" key="12">
    <source>
        <dbReference type="EMBL" id="OOR91677.1"/>
    </source>
</evidence>
<keyword evidence="2 9" id="KW-0645">Protease</keyword>
<evidence type="ECO:0000256" key="6">
    <source>
        <dbReference type="ARBA" id="ARBA00023049"/>
    </source>
</evidence>
<evidence type="ECO:0000256" key="5">
    <source>
        <dbReference type="ARBA" id="ARBA00022833"/>
    </source>
</evidence>
<keyword evidence="6 9" id="KW-0482">Metalloprotease</keyword>
<name>A0A1T0A7K1_9GAMM</name>
<dbReference type="GO" id="GO:0006508">
    <property type="term" value="P:proteolysis"/>
    <property type="evidence" value="ECO:0007669"/>
    <property type="project" value="UniProtKB-KW"/>
</dbReference>
<dbReference type="AlphaFoldDB" id="A0A1T0A7K1"/>
<reference evidence="12 14" key="1">
    <citation type="submission" date="2017-02" db="EMBL/GenBank/DDBJ databases">
        <title>Draft genome sequence of Moraxella caviae CCUG 355 type strain.</title>
        <authorList>
            <person name="Engstrom-Jakobsson H."/>
            <person name="Salva-Serra F."/>
            <person name="Thorell K."/>
            <person name="Gonzales-Siles L."/>
            <person name="Karlsson R."/>
            <person name="Boulund F."/>
            <person name="Engstrand L."/>
            <person name="Moore E."/>
        </authorList>
    </citation>
    <scope>NUCLEOTIDE SEQUENCE [LARGE SCALE GENOMIC DNA]</scope>
    <source>
        <strain evidence="12 14">CCUG 355</strain>
    </source>
</reference>
<dbReference type="PANTHER" id="PTHR11804:SF84">
    <property type="entry name" value="SACCHAROLYSIN"/>
    <property type="match status" value="1"/>
</dbReference>
<feature type="domain" description="Peptidase M3A/M3B catalytic" evidence="10">
    <location>
        <begin position="242"/>
        <end position="705"/>
    </location>
</feature>
<dbReference type="GO" id="GO:0005829">
    <property type="term" value="C:cytosol"/>
    <property type="evidence" value="ECO:0007669"/>
    <property type="project" value="UniProtKB-ARBA"/>
</dbReference>
<evidence type="ECO:0000256" key="4">
    <source>
        <dbReference type="ARBA" id="ARBA00022801"/>
    </source>
</evidence>
<comment type="cofactor">
    <cofactor evidence="9">
        <name>Zn(2+)</name>
        <dbReference type="ChEBI" id="CHEBI:29105"/>
    </cofactor>
    <text evidence="9">Binds 1 zinc ion.</text>
</comment>
<evidence type="ECO:0000313" key="15">
    <source>
        <dbReference type="Proteomes" id="UP000255279"/>
    </source>
</evidence>
<dbReference type="EMBL" id="UGQE01000001">
    <property type="protein sequence ID" value="STZ10404.1"/>
    <property type="molecule type" value="Genomic_DNA"/>
</dbReference>
<dbReference type="GO" id="GO:0006518">
    <property type="term" value="P:peptide metabolic process"/>
    <property type="evidence" value="ECO:0007669"/>
    <property type="project" value="TreeGrafter"/>
</dbReference>
<dbReference type="Proteomes" id="UP000190435">
    <property type="component" value="Unassembled WGS sequence"/>
</dbReference>
<dbReference type="Gene3D" id="3.40.390.10">
    <property type="entry name" value="Collagenase (Catalytic Domain)"/>
    <property type="match status" value="1"/>
</dbReference>
<dbReference type="FunFam" id="3.40.390.10:FF:000009">
    <property type="entry name" value="Oligopeptidase A"/>
    <property type="match status" value="1"/>
</dbReference>
<accession>A0A1T0A7K1</accession>
<dbReference type="InterPro" id="IPR045090">
    <property type="entry name" value="Pept_M3A_M3B"/>
</dbReference>
<dbReference type="Pfam" id="PF01432">
    <property type="entry name" value="Peptidase_M3"/>
    <property type="match status" value="1"/>
</dbReference>
<evidence type="ECO:0000313" key="13">
    <source>
        <dbReference type="EMBL" id="STZ10404.1"/>
    </source>
</evidence>
<dbReference type="InterPro" id="IPR034005">
    <property type="entry name" value="M3A_DCP"/>
</dbReference>
<keyword evidence="14" id="KW-1185">Reference proteome</keyword>
<comment type="catalytic activity">
    <reaction evidence="7">
        <text>Hydrolysis of oligopeptides, with broad specificity. Gly or Ala commonly occur as P1 or P1' residues, but more distant residues are also important, as is shown by the fact that Z-Gly-Pro-Gly-|-Gly-Pro-Ala is cleaved, but not Z-(Gly)(5).</text>
        <dbReference type="EC" id="3.4.24.70"/>
    </reaction>
</comment>
<keyword evidence="3 9" id="KW-0479">Metal-binding</keyword>
<keyword evidence="5 9" id="KW-0862">Zinc</keyword>
<evidence type="ECO:0000256" key="9">
    <source>
        <dbReference type="RuleBase" id="RU003435"/>
    </source>
</evidence>
<dbReference type="InterPro" id="IPR024077">
    <property type="entry name" value="Neurolysin/TOP_dom2"/>
</dbReference>
<dbReference type="GO" id="GO:0046872">
    <property type="term" value="F:metal ion binding"/>
    <property type="evidence" value="ECO:0007669"/>
    <property type="project" value="UniProtKB-UniRule"/>
</dbReference>
<dbReference type="EC" id="3.4.24.70" evidence="8"/>
<dbReference type="RefSeq" id="WP_078275953.1">
    <property type="nucleotide sequence ID" value="NZ_MUXU01000020.1"/>
</dbReference>
<dbReference type="GO" id="GO:0004222">
    <property type="term" value="F:metalloendopeptidase activity"/>
    <property type="evidence" value="ECO:0007669"/>
    <property type="project" value="UniProtKB-EC"/>
</dbReference>
<evidence type="ECO:0000256" key="2">
    <source>
        <dbReference type="ARBA" id="ARBA00022670"/>
    </source>
</evidence>
<dbReference type="EMBL" id="MUXU01000020">
    <property type="protein sequence ID" value="OOR91677.1"/>
    <property type="molecule type" value="Genomic_DNA"/>
</dbReference>
<dbReference type="Gene3D" id="1.10.1370.40">
    <property type="match status" value="1"/>
</dbReference>
<sequence length="709" mass="77712">MTLTYHSTDIDPRLQLVDFTHATPDTLTSAIKDALTAAHQFLDALEDTDNTTNQDNPLTLIEAFDELALAIYRPFGVLSHLNSVVSSDEIRHAHHEVLPQISAFGVRVGQSFTLYQLYQALDASLPAPSDSDDLDTIARRRSTQLALQNFALSGVNLPKDAQQTFADIQSRLSLLSAQFADNVLDSTAAFALPLTQAQTAGLTKSGLALLAAAGERYKQTHPNTVLASDYVATLDIPSYLAVMQYADDRTLRQTLYHAYGARASDVADFFGEKDGKRTNFDNGAIMGEILALRSQKAALLGFDTYTDVSLATKMADSHAQIEHFLLDLAAKARPHAEKDLQDVAAFAKTLGIDDVQPWDVPYISEKLRAQKYQLDSEALRAYFPLPVVLDGLFAIIGKLFGVTFHEKTVPTWHKDVQFFEVHDDSGLLGGVYIDVYARNGKRGGAWLSGFQNRHCNKACDVLPVGFIVGNFTPKVGDTDSLLTHDEVLTLFHEFGHGLHHLLTKVGVNDVAGIDGVEWDAVELPSQFMENFAWDEDGIALISRHIDTGEPLPADKLAAMLAAKHFQSGLQTLRQIEFALFDLRIHSGNLRDFHAIMDVLHATRQEVAVVMPPATNRFANSFSHIFAGGYAAGYYSYKWAELLSADAFGVFEAAVNDGADSVLNAELGQKFYDEILAKGGARPAKENFIAFAGREAQIDALLRHSGFAAH</sequence>
<dbReference type="InterPro" id="IPR045666">
    <property type="entry name" value="OpdA_N"/>
</dbReference>
<evidence type="ECO:0000256" key="8">
    <source>
        <dbReference type="ARBA" id="ARBA00026100"/>
    </source>
</evidence>
<dbReference type="InterPro" id="IPR001567">
    <property type="entry name" value="Pept_M3A_M3B_dom"/>
</dbReference>
<feature type="domain" description="Oligopeptidase A N-terminal" evidence="11">
    <location>
        <begin position="35"/>
        <end position="161"/>
    </location>
</feature>
<dbReference type="CDD" id="cd06456">
    <property type="entry name" value="M3A_DCP"/>
    <property type="match status" value="1"/>
</dbReference>
<dbReference type="STRING" id="34060.B0181_02730"/>
<protein>
    <recommendedName>
        <fullName evidence="8">oligopeptidase A</fullName>
        <ecNumber evidence="8">3.4.24.70</ecNumber>
    </recommendedName>
</protein>
<proteinExistence type="inferred from homology"/>
<comment type="similarity">
    <text evidence="1 9">Belongs to the peptidase M3 family.</text>
</comment>
<evidence type="ECO:0000256" key="7">
    <source>
        <dbReference type="ARBA" id="ARBA00024603"/>
    </source>
</evidence>
<dbReference type="PANTHER" id="PTHR11804">
    <property type="entry name" value="PROTEASE M3 THIMET OLIGOPEPTIDASE-RELATED"/>
    <property type="match status" value="1"/>
</dbReference>
<evidence type="ECO:0000313" key="14">
    <source>
        <dbReference type="Proteomes" id="UP000190435"/>
    </source>
</evidence>
<dbReference type="OrthoDB" id="9773538at2"/>
<reference evidence="13 15" key="2">
    <citation type="submission" date="2018-06" db="EMBL/GenBank/DDBJ databases">
        <authorList>
            <consortium name="Pathogen Informatics"/>
            <person name="Doyle S."/>
        </authorList>
    </citation>
    <scope>NUCLEOTIDE SEQUENCE [LARGE SCALE GENOMIC DNA]</scope>
    <source>
        <strain evidence="13 15">NCTC10293</strain>
    </source>
</reference>
<evidence type="ECO:0000259" key="10">
    <source>
        <dbReference type="Pfam" id="PF01432"/>
    </source>
</evidence>
<dbReference type="InterPro" id="IPR024079">
    <property type="entry name" value="MetalloPept_cat_dom_sf"/>
</dbReference>
<evidence type="ECO:0000256" key="3">
    <source>
        <dbReference type="ARBA" id="ARBA00022723"/>
    </source>
</evidence>
<evidence type="ECO:0000259" key="11">
    <source>
        <dbReference type="Pfam" id="PF19310"/>
    </source>
</evidence>
<evidence type="ECO:0000256" key="1">
    <source>
        <dbReference type="ARBA" id="ARBA00006040"/>
    </source>
</evidence>
<dbReference type="Pfam" id="PF19310">
    <property type="entry name" value="TOP_N"/>
    <property type="match status" value="1"/>
</dbReference>
<dbReference type="Proteomes" id="UP000255279">
    <property type="component" value="Unassembled WGS sequence"/>
</dbReference>
<keyword evidence="4 9" id="KW-0378">Hydrolase</keyword>
<gene>
    <name evidence="13" type="primary">prlC</name>
    <name evidence="12" type="ORF">B0181_02730</name>
    <name evidence="13" type="ORF">NCTC10293_00739</name>
</gene>
<organism evidence="12 14">
    <name type="scientific">Moraxella caviae</name>
    <dbReference type="NCBI Taxonomy" id="34060"/>
    <lineage>
        <taxon>Bacteria</taxon>
        <taxon>Pseudomonadati</taxon>
        <taxon>Pseudomonadota</taxon>
        <taxon>Gammaproteobacteria</taxon>
        <taxon>Moraxellales</taxon>
        <taxon>Moraxellaceae</taxon>
        <taxon>Moraxella</taxon>
    </lineage>
</organism>